<accession>A0AAD6HBP3</accession>
<dbReference type="Proteomes" id="UP001215712">
    <property type="component" value="Unassembled WGS sequence"/>
</dbReference>
<evidence type="ECO:0000313" key="2">
    <source>
        <dbReference type="Proteomes" id="UP001215712"/>
    </source>
</evidence>
<evidence type="ECO:0000313" key="1">
    <source>
        <dbReference type="EMBL" id="KAJ5704086.1"/>
    </source>
</evidence>
<comment type="caution">
    <text evidence="1">The sequence shown here is derived from an EMBL/GenBank/DDBJ whole genome shotgun (WGS) entry which is preliminary data.</text>
</comment>
<protein>
    <submittedName>
        <fullName evidence="1">Uncharacterized protein</fullName>
    </submittedName>
</protein>
<gene>
    <name evidence="1" type="ORF">N7493_011224</name>
</gene>
<dbReference type="PANTHER" id="PTHR10039:SF16">
    <property type="entry name" value="GPI INOSITOL-DEACYLASE"/>
    <property type="match status" value="1"/>
</dbReference>
<dbReference type="PANTHER" id="PTHR10039">
    <property type="entry name" value="AMELOGENIN"/>
    <property type="match status" value="1"/>
</dbReference>
<sequence length="170" mass="18809">MTEKLGECTVLDLEECQGSDISTFVKLKVGSIDARVASDEVKAQIIDELLQNEKKRFRWADLQIKRLEVLEALGTMPETLEGIYLSVIEKISSRPSDITFAKSILTWLSFSVRPLKLGEVAEAAGLEVPEDVIRICSTSFVTFQRSDNKIKLSHFSSTSNVQANGTNSPA</sequence>
<dbReference type="EMBL" id="JAQJAN010000020">
    <property type="protein sequence ID" value="KAJ5704086.1"/>
    <property type="molecule type" value="Genomic_DNA"/>
</dbReference>
<proteinExistence type="predicted"/>
<reference evidence="1" key="2">
    <citation type="submission" date="2023-01" db="EMBL/GenBank/DDBJ databases">
        <authorList>
            <person name="Petersen C."/>
        </authorList>
    </citation>
    <scope>NUCLEOTIDE SEQUENCE</scope>
    <source>
        <strain evidence="1">IBT 17514</strain>
    </source>
</reference>
<keyword evidence="2" id="KW-1185">Reference proteome</keyword>
<reference evidence="1" key="1">
    <citation type="journal article" date="2023" name="IMA Fungus">
        <title>Comparative genomic study of the Penicillium genus elucidates a diverse pangenome and 15 lateral gene transfer events.</title>
        <authorList>
            <person name="Petersen C."/>
            <person name="Sorensen T."/>
            <person name="Nielsen M.R."/>
            <person name="Sondergaard T.E."/>
            <person name="Sorensen J.L."/>
            <person name="Fitzpatrick D.A."/>
            <person name="Frisvad J.C."/>
            <person name="Nielsen K.L."/>
        </authorList>
    </citation>
    <scope>NUCLEOTIDE SEQUENCE</scope>
    <source>
        <strain evidence="1">IBT 17514</strain>
    </source>
</reference>
<organism evidence="1 2">
    <name type="scientific">Penicillium malachiteum</name>
    <dbReference type="NCBI Taxonomy" id="1324776"/>
    <lineage>
        <taxon>Eukaryota</taxon>
        <taxon>Fungi</taxon>
        <taxon>Dikarya</taxon>
        <taxon>Ascomycota</taxon>
        <taxon>Pezizomycotina</taxon>
        <taxon>Eurotiomycetes</taxon>
        <taxon>Eurotiomycetidae</taxon>
        <taxon>Eurotiales</taxon>
        <taxon>Aspergillaceae</taxon>
        <taxon>Penicillium</taxon>
    </lineage>
</organism>
<name>A0AAD6HBP3_9EURO</name>
<dbReference type="AlphaFoldDB" id="A0AAD6HBP3"/>